<keyword evidence="3" id="KW-0238">DNA-binding</keyword>
<dbReference type="PRINTS" id="PR00039">
    <property type="entry name" value="HTHLYSR"/>
</dbReference>
<comment type="similarity">
    <text evidence="1">Belongs to the LysR transcriptional regulatory family.</text>
</comment>
<dbReference type="Gene3D" id="3.40.190.290">
    <property type="match status" value="1"/>
</dbReference>
<keyword evidence="2" id="KW-0805">Transcription regulation</keyword>
<dbReference type="Gene3D" id="1.10.10.10">
    <property type="entry name" value="Winged helix-like DNA-binding domain superfamily/Winged helix DNA-binding domain"/>
    <property type="match status" value="1"/>
</dbReference>
<sequence length="300" mass="31091">MNVTTSMLECFVAIVDEHGLGNAARALGVSQPTVSGIVRSLETELGVELFRRDANMLVLSPEGAALLPLARRTVLDHRAVERVVDELRTTHSGGAAPTVRIALSDRSATPELMAAFVAARPGSRIDVVTISDPTEALAQVRMGQIDCAVVPGSDAPADLVHEYLPDEVLVLALPPGSGDVGTLDRLDVAVPLAVLAPTHRMGVGVVDALAGFGIVAAVVLSGVPQQALPGLVAHGIGAAVMAESMARSVTATGGAVVPWPVPPAERTMLVYSPNWIAPLINSSIDQLDRGRSLGTKTNHS</sequence>
<organism evidence="7 8">
    <name type="scientific">Rhodococcus ruber</name>
    <dbReference type="NCBI Taxonomy" id="1830"/>
    <lineage>
        <taxon>Bacteria</taxon>
        <taxon>Bacillati</taxon>
        <taxon>Actinomycetota</taxon>
        <taxon>Actinomycetes</taxon>
        <taxon>Mycobacteriales</taxon>
        <taxon>Nocardiaceae</taxon>
        <taxon>Rhodococcus</taxon>
    </lineage>
</organism>
<dbReference type="Proteomes" id="UP001081071">
    <property type="component" value="Unassembled WGS sequence"/>
</dbReference>
<keyword evidence="5" id="KW-0804">Transcription</keyword>
<dbReference type="InterPro" id="IPR005119">
    <property type="entry name" value="LysR_subst-bd"/>
</dbReference>
<dbReference type="SUPFAM" id="SSF53850">
    <property type="entry name" value="Periplasmic binding protein-like II"/>
    <property type="match status" value="1"/>
</dbReference>
<keyword evidence="8" id="KW-1185">Reference proteome</keyword>
<dbReference type="SUPFAM" id="SSF46785">
    <property type="entry name" value="Winged helix' DNA-binding domain"/>
    <property type="match status" value="1"/>
</dbReference>
<dbReference type="InterPro" id="IPR036390">
    <property type="entry name" value="WH_DNA-bd_sf"/>
</dbReference>
<dbReference type="PANTHER" id="PTHR30346">
    <property type="entry name" value="TRANSCRIPTIONAL DUAL REGULATOR HCAR-RELATED"/>
    <property type="match status" value="1"/>
</dbReference>
<evidence type="ECO:0000313" key="7">
    <source>
        <dbReference type="EMBL" id="MCZ4520162.1"/>
    </source>
</evidence>
<dbReference type="InterPro" id="IPR036388">
    <property type="entry name" value="WH-like_DNA-bd_sf"/>
</dbReference>
<proteinExistence type="inferred from homology"/>
<evidence type="ECO:0000256" key="2">
    <source>
        <dbReference type="ARBA" id="ARBA00023015"/>
    </source>
</evidence>
<dbReference type="PROSITE" id="PS50931">
    <property type="entry name" value="HTH_LYSR"/>
    <property type="match status" value="1"/>
</dbReference>
<feature type="domain" description="HTH lysR-type" evidence="6">
    <location>
        <begin position="8"/>
        <end position="60"/>
    </location>
</feature>
<name>A0ABT4MGR5_9NOCA</name>
<evidence type="ECO:0000259" key="6">
    <source>
        <dbReference type="PROSITE" id="PS50931"/>
    </source>
</evidence>
<evidence type="ECO:0000256" key="4">
    <source>
        <dbReference type="ARBA" id="ARBA00023159"/>
    </source>
</evidence>
<dbReference type="InterPro" id="IPR000847">
    <property type="entry name" value="LysR_HTH_N"/>
</dbReference>
<gene>
    <name evidence="7" type="ORF">O4220_16750</name>
</gene>
<protein>
    <submittedName>
        <fullName evidence="7">LysR family transcriptional regulator</fullName>
    </submittedName>
</protein>
<dbReference type="Pfam" id="PF03466">
    <property type="entry name" value="LysR_substrate"/>
    <property type="match status" value="1"/>
</dbReference>
<evidence type="ECO:0000256" key="1">
    <source>
        <dbReference type="ARBA" id="ARBA00009437"/>
    </source>
</evidence>
<dbReference type="Pfam" id="PF00126">
    <property type="entry name" value="HTH_1"/>
    <property type="match status" value="1"/>
</dbReference>
<dbReference type="RefSeq" id="WP_269606165.1">
    <property type="nucleotide sequence ID" value="NZ_JAPWIJ010000006.1"/>
</dbReference>
<comment type="caution">
    <text evidence="7">The sequence shown here is derived from an EMBL/GenBank/DDBJ whole genome shotgun (WGS) entry which is preliminary data.</text>
</comment>
<evidence type="ECO:0000256" key="3">
    <source>
        <dbReference type="ARBA" id="ARBA00023125"/>
    </source>
</evidence>
<evidence type="ECO:0000313" key="8">
    <source>
        <dbReference type="Proteomes" id="UP001081071"/>
    </source>
</evidence>
<dbReference type="EMBL" id="JAPWIJ010000006">
    <property type="protein sequence ID" value="MCZ4520162.1"/>
    <property type="molecule type" value="Genomic_DNA"/>
</dbReference>
<keyword evidence="4" id="KW-0010">Activator</keyword>
<accession>A0ABT4MGR5</accession>
<evidence type="ECO:0000256" key="5">
    <source>
        <dbReference type="ARBA" id="ARBA00023163"/>
    </source>
</evidence>
<dbReference type="CDD" id="cd05466">
    <property type="entry name" value="PBP2_LTTR_substrate"/>
    <property type="match status" value="1"/>
</dbReference>
<reference evidence="7" key="1">
    <citation type="submission" date="2022-12" db="EMBL/GenBank/DDBJ databases">
        <authorList>
            <person name="Krivoruchko A.V."/>
            <person name="Elkin A."/>
        </authorList>
    </citation>
    <scope>NUCLEOTIDE SEQUENCE</scope>
    <source>
        <strain evidence="7">IEGM 1391</strain>
    </source>
</reference>
<dbReference type="PANTHER" id="PTHR30346:SF0">
    <property type="entry name" value="HCA OPERON TRANSCRIPTIONAL ACTIVATOR HCAR"/>
    <property type="match status" value="1"/>
</dbReference>